<name>A0ABD0LDR7_9CAEN</name>
<protein>
    <submittedName>
        <fullName evidence="2">Uncharacterized protein</fullName>
    </submittedName>
</protein>
<sequence>MATLAAFLVLFSVCCVAEAGDLASPAVFNANFYINTNVEVLHAGVRDEAAARNHWLQHGIHMGLQASGNFHSKQYLARYKDLSDAFGHNYQQAVQHYLTNGIHEKRLGYVEGGFEGRWTVSDSKHQLHVSASNRMGAAVDSVVWNNKEFINAWDHGRELQMAMNFVPNGECFNPTEAGGRDDGQAATTHTVVQGVRAAGDKLETTVLPAHWLRPGTHETGNAGSNCHNGSPALNTDTTYRHPFSKTVTLSCPGVTTPCLTFLSSFTIAGDIPHYSTLQMEAPTGYMTGEFTKYQSVDPHTGHLTAQNNR</sequence>
<accession>A0ABD0LDR7</accession>
<keyword evidence="1" id="KW-0732">Signal</keyword>
<evidence type="ECO:0000313" key="3">
    <source>
        <dbReference type="Proteomes" id="UP001519460"/>
    </source>
</evidence>
<gene>
    <name evidence="2" type="ORF">BaRGS_00011046</name>
</gene>
<feature type="signal peptide" evidence="1">
    <location>
        <begin position="1"/>
        <end position="19"/>
    </location>
</feature>
<dbReference type="Proteomes" id="UP001519460">
    <property type="component" value="Unassembled WGS sequence"/>
</dbReference>
<proteinExistence type="predicted"/>
<evidence type="ECO:0000313" key="2">
    <source>
        <dbReference type="EMBL" id="KAK7497651.1"/>
    </source>
</evidence>
<comment type="caution">
    <text evidence="2">The sequence shown here is derived from an EMBL/GenBank/DDBJ whole genome shotgun (WGS) entry which is preliminary data.</text>
</comment>
<evidence type="ECO:0000256" key="1">
    <source>
        <dbReference type="SAM" id="SignalP"/>
    </source>
</evidence>
<feature type="chain" id="PRO_5044887165" evidence="1">
    <location>
        <begin position="20"/>
        <end position="309"/>
    </location>
</feature>
<reference evidence="2 3" key="1">
    <citation type="journal article" date="2023" name="Sci. Data">
        <title>Genome assembly of the Korean intertidal mud-creeper Batillaria attramentaria.</title>
        <authorList>
            <person name="Patra A.K."/>
            <person name="Ho P.T."/>
            <person name="Jun S."/>
            <person name="Lee S.J."/>
            <person name="Kim Y."/>
            <person name="Won Y.J."/>
        </authorList>
    </citation>
    <scope>NUCLEOTIDE SEQUENCE [LARGE SCALE GENOMIC DNA]</scope>
    <source>
        <strain evidence="2">Wonlab-2016</strain>
    </source>
</reference>
<dbReference type="EMBL" id="JACVVK020000056">
    <property type="protein sequence ID" value="KAK7497651.1"/>
    <property type="molecule type" value="Genomic_DNA"/>
</dbReference>
<dbReference type="AlphaFoldDB" id="A0ABD0LDR7"/>
<keyword evidence="3" id="KW-1185">Reference proteome</keyword>
<organism evidence="2 3">
    <name type="scientific">Batillaria attramentaria</name>
    <dbReference type="NCBI Taxonomy" id="370345"/>
    <lineage>
        <taxon>Eukaryota</taxon>
        <taxon>Metazoa</taxon>
        <taxon>Spiralia</taxon>
        <taxon>Lophotrochozoa</taxon>
        <taxon>Mollusca</taxon>
        <taxon>Gastropoda</taxon>
        <taxon>Caenogastropoda</taxon>
        <taxon>Sorbeoconcha</taxon>
        <taxon>Cerithioidea</taxon>
        <taxon>Batillariidae</taxon>
        <taxon>Batillaria</taxon>
    </lineage>
</organism>